<keyword evidence="3" id="KW-1185">Reference proteome</keyword>
<evidence type="ECO:0000313" key="2">
    <source>
        <dbReference type="EMBL" id="CDL83091.1"/>
    </source>
</evidence>
<evidence type="ECO:0000256" key="1">
    <source>
        <dbReference type="SAM" id="MobiDB-lite"/>
    </source>
</evidence>
<proteinExistence type="predicted"/>
<accession>W1IZP0</accession>
<feature type="region of interest" description="Disordered" evidence="1">
    <location>
        <begin position="1"/>
        <end position="32"/>
    </location>
</feature>
<organism evidence="2 3">
    <name type="scientific">Xenorhabdus szentirmaii DSM 16338</name>
    <dbReference type="NCBI Taxonomy" id="1427518"/>
    <lineage>
        <taxon>Bacteria</taxon>
        <taxon>Pseudomonadati</taxon>
        <taxon>Pseudomonadota</taxon>
        <taxon>Gammaproteobacteria</taxon>
        <taxon>Enterobacterales</taxon>
        <taxon>Morganellaceae</taxon>
        <taxon>Xenorhabdus</taxon>
    </lineage>
</organism>
<dbReference type="RefSeq" id="WP_038238097.1">
    <property type="nucleotide sequence ID" value="NZ_CAWLWS010000087.1"/>
</dbReference>
<dbReference type="EMBL" id="CBXF010000087">
    <property type="protein sequence ID" value="CDL83091.1"/>
    <property type="molecule type" value="Genomic_DNA"/>
</dbReference>
<sequence>MTTQNRGITLSIDTESIYSHDKHNTNEPAHSGPIAKQAGLSIANIYKLDISLTGNYQHLIEMKK</sequence>
<gene>
    <name evidence="2" type="ORF">XSR1_290014</name>
</gene>
<reference evidence="2" key="1">
    <citation type="submission" date="2013-11" db="EMBL/GenBank/DDBJ databases">
        <title>Draft genome sequence and annotation of the entomopathogenic bacteria, Xenorhabdus cabanillasi strain JM26 and Xenorhabdus szentirmai strain DSM 16338.</title>
        <authorList>
            <person name="Gualtieri M."/>
            <person name="Ogier J.C."/>
            <person name="Pages S."/>
            <person name="Givaudan A."/>
            <person name="Gaudriault S."/>
        </authorList>
    </citation>
    <scope>NUCLEOTIDE SEQUENCE [LARGE SCALE GENOMIC DNA]</scope>
    <source>
        <strain evidence="2">DSM 16338</strain>
    </source>
</reference>
<name>W1IZP0_9GAMM</name>
<protein>
    <submittedName>
        <fullName evidence="2">Uncharacterized protein</fullName>
    </submittedName>
</protein>
<evidence type="ECO:0000313" key="3">
    <source>
        <dbReference type="Proteomes" id="UP000019202"/>
    </source>
</evidence>
<dbReference type="Proteomes" id="UP000019202">
    <property type="component" value="Unassembled WGS sequence"/>
</dbReference>
<dbReference type="GeneID" id="97124419"/>
<dbReference type="AlphaFoldDB" id="W1IZP0"/>
<feature type="compositionally biased region" description="Polar residues" evidence="1">
    <location>
        <begin position="1"/>
        <end position="17"/>
    </location>
</feature>
<comment type="caution">
    <text evidence="2">The sequence shown here is derived from an EMBL/GenBank/DDBJ whole genome shotgun (WGS) entry which is preliminary data.</text>
</comment>